<evidence type="ECO:0000313" key="2">
    <source>
        <dbReference type="EMBL" id="MFC5466638.1"/>
    </source>
</evidence>
<keyword evidence="1" id="KW-0812">Transmembrane</keyword>
<dbReference type="PIRSF" id="PIRSF029895">
    <property type="entry name" value="SpoIV"/>
    <property type="match status" value="1"/>
</dbReference>
<accession>A0ABW0LLS4</accession>
<dbReference type="Pfam" id="PF06898">
    <property type="entry name" value="YqfD"/>
    <property type="match status" value="1"/>
</dbReference>
<gene>
    <name evidence="2" type="primary">yqfD</name>
    <name evidence="2" type="ORF">ACFPM4_18090</name>
</gene>
<name>A0ABW0LLS4_9BACI</name>
<keyword evidence="1" id="KW-1133">Transmembrane helix</keyword>
<proteinExistence type="predicted"/>
<dbReference type="Proteomes" id="UP001596147">
    <property type="component" value="Unassembled WGS sequence"/>
</dbReference>
<sequence length="394" mass="45037">MKNKWTTFFLGRVLIRLEGRGIERLLNKFTQAGISTWNIKRKKSGAVYFFIALPDLHKVRKAVRKSDCTISFKRGEGVPFLWKRALQNSGFLVGILFFFLVAGILSNITWGIQVEGADPETEHQIRKELATLGVKVGTPHIFSDRPNMIQKKLTEKIDNITWIGVELKGTTYQFQVVQKTEPKQQVEKSPGHLIASKKAVISHMFVERGKPMVKINQFVDKGQLLVSGAIGKEEEMMVVAEGKVWGKTWYKTTVEFPLDSSLRVFTGKEKKKHALVFGKFSLPVWGFGKADYTQSETEIEKHDLFFLGWKLPFDYAEITTREKENYQRSLSEEEAIAAAKKFAREDIKKHIPVDAKIDEEYILQEKVENGKVKLTINFQVIENIAEEKPIIQGD</sequence>
<dbReference type="RefSeq" id="WP_382354940.1">
    <property type="nucleotide sequence ID" value="NZ_JBHSMC010000029.1"/>
</dbReference>
<keyword evidence="1" id="KW-0472">Membrane</keyword>
<dbReference type="EMBL" id="JBHSMC010000029">
    <property type="protein sequence ID" value="MFC5466638.1"/>
    <property type="molecule type" value="Genomic_DNA"/>
</dbReference>
<comment type="caution">
    <text evidence="2">The sequence shown here is derived from an EMBL/GenBank/DDBJ whole genome shotgun (WGS) entry which is preliminary data.</text>
</comment>
<feature type="transmembrane region" description="Helical" evidence="1">
    <location>
        <begin position="91"/>
        <end position="112"/>
    </location>
</feature>
<dbReference type="NCBIfam" id="TIGR02876">
    <property type="entry name" value="spore_yqfD"/>
    <property type="match status" value="1"/>
</dbReference>
<protein>
    <submittedName>
        <fullName evidence="2">Sporulation protein YqfD</fullName>
    </submittedName>
</protein>
<dbReference type="InterPro" id="IPR010690">
    <property type="entry name" value="YqfD"/>
</dbReference>
<evidence type="ECO:0000256" key="1">
    <source>
        <dbReference type="SAM" id="Phobius"/>
    </source>
</evidence>
<keyword evidence="3" id="KW-1185">Reference proteome</keyword>
<evidence type="ECO:0000313" key="3">
    <source>
        <dbReference type="Proteomes" id="UP001596147"/>
    </source>
</evidence>
<reference evidence="3" key="1">
    <citation type="journal article" date="2019" name="Int. J. Syst. Evol. Microbiol.">
        <title>The Global Catalogue of Microorganisms (GCM) 10K type strain sequencing project: providing services to taxonomists for standard genome sequencing and annotation.</title>
        <authorList>
            <consortium name="The Broad Institute Genomics Platform"/>
            <consortium name="The Broad Institute Genome Sequencing Center for Infectious Disease"/>
            <person name="Wu L."/>
            <person name="Ma J."/>
        </authorList>
    </citation>
    <scope>NUCLEOTIDE SEQUENCE [LARGE SCALE GENOMIC DNA]</scope>
    <source>
        <strain evidence="3">CGMCC 1.12237</strain>
    </source>
</reference>
<organism evidence="2 3">
    <name type="scientific">Lederbergia graminis</name>
    <dbReference type="NCBI Taxonomy" id="735518"/>
    <lineage>
        <taxon>Bacteria</taxon>
        <taxon>Bacillati</taxon>
        <taxon>Bacillota</taxon>
        <taxon>Bacilli</taxon>
        <taxon>Bacillales</taxon>
        <taxon>Bacillaceae</taxon>
        <taxon>Lederbergia</taxon>
    </lineage>
</organism>